<name>A0A380S4J9_FIBSU</name>
<evidence type="ECO:0000313" key="2">
    <source>
        <dbReference type="Proteomes" id="UP000255423"/>
    </source>
</evidence>
<organism evidence="1 2">
    <name type="scientific">Fibrobacter succinogenes</name>
    <name type="common">Bacteroides succinogenes</name>
    <dbReference type="NCBI Taxonomy" id="833"/>
    <lineage>
        <taxon>Bacteria</taxon>
        <taxon>Pseudomonadati</taxon>
        <taxon>Fibrobacterota</taxon>
        <taxon>Fibrobacteria</taxon>
        <taxon>Fibrobacterales</taxon>
        <taxon>Fibrobacteraceae</taxon>
        <taxon>Fibrobacter</taxon>
    </lineage>
</organism>
<evidence type="ECO:0008006" key="3">
    <source>
        <dbReference type="Google" id="ProtNLM"/>
    </source>
</evidence>
<protein>
    <recommendedName>
        <fullName evidence="3">DUF721 domain-containing protein</fullName>
    </recommendedName>
</protein>
<dbReference type="AlphaFoldDB" id="A0A380S4J9"/>
<dbReference type="EMBL" id="UHJL01000002">
    <property type="protein sequence ID" value="SUQ24119.1"/>
    <property type="molecule type" value="Genomic_DNA"/>
</dbReference>
<evidence type="ECO:0000313" key="1">
    <source>
        <dbReference type="EMBL" id="SUQ24119.1"/>
    </source>
</evidence>
<gene>
    <name evidence="1" type="ORF">SAMN05661053_1512</name>
</gene>
<dbReference type="PANTHER" id="PTHR36456">
    <property type="entry name" value="UPF0232 PROTEIN SCO3875"/>
    <property type="match status" value="1"/>
</dbReference>
<dbReference type="InterPro" id="IPR007922">
    <property type="entry name" value="DciA-like"/>
</dbReference>
<reference evidence="1 2" key="1">
    <citation type="submission" date="2017-08" db="EMBL/GenBank/DDBJ databases">
        <authorList>
            <person name="de Groot N.N."/>
        </authorList>
    </citation>
    <scope>NUCLEOTIDE SEQUENCE [LARGE SCALE GENOMIC DNA]</scope>
    <source>
        <strain evidence="1 2">HM2</strain>
    </source>
</reference>
<proteinExistence type="predicted"/>
<dbReference type="PANTHER" id="PTHR36456:SF1">
    <property type="entry name" value="UPF0232 PROTEIN SCO3875"/>
    <property type="match status" value="1"/>
</dbReference>
<accession>A0A380S4J9</accession>
<dbReference type="RefSeq" id="WP_088661042.1">
    <property type="nucleotide sequence ID" value="NZ_UHJL01000002.1"/>
</dbReference>
<dbReference type="Proteomes" id="UP000255423">
    <property type="component" value="Unassembled WGS sequence"/>
</dbReference>
<sequence length="107" mass="12313">MFETKRTSNKSYTGNKVQDIQVLLERVLQKNHITEDINFKTISERFSEVVGPLLVSHVKPEKIDKKILVLKVANSALKFEMNLQKKAIIEKCNTLLGKPFIQGIRFI</sequence>
<dbReference type="Pfam" id="PF05258">
    <property type="entry name" value="DciA"/>
    <property type="match status" value="1"/>
</dbReference>